<keyword evidence="1" id="KW-0812">Transmembrane</keyword>
<evidence type="ECO:0000313" key="2">
    <source>
        <dbReference type="EMBL" id="AFZ09583.1"/>
    </source>
</evidence>
<proteinExistence type="predicted"/>
<dbReference type="eggNOG" id="ENOG5032ZYP">
    <property type="taxonomic scope" value="Bacteria"/>
</dbReference>
<feature type="transmembrane region" description="Helical" evidence="1">
    <location>
        <begin position="71"/>
        <end position="95"/>
    </location>
</feature>
<dbReference type="Proteomes" id="UP000010478">
    <property type="component" value="Chromosome"/>
</dbReference>
<keyword evidence="3" id="KW-1185">Reference proteome</keyword>
<accession>K9VNC3</accession>
<evidence type="ECO:0000256" key="1">
    <source>
        <dbReference type="SAM" id="Phobius"/>
    </source>
</evidence>
<dbReference type="AlphaFoldDB" id="K9VNC3"/>
<keyword evidence="1" id="KW-0472">Membrane</keyword>
<dbReference type="KEGG" id="oni:Osc7112_5345"/>
<gene>
    <name evidence="2" type="ORF">Osc7112_5345</name>
</gene>
<sequence>MKSNQVIQISGTPGQIVGIVPVQSNGTIAVKLVGEMLQISSESFFGLETKEVFIPIEDVRAIETGEGCTWWLFWLGIPTLSIFIGVVFIILAFIVKQRYLTIYSSRVNVIVFHRKGEKVAQFRTGVLEARYSKSLAIAKPPMPPPPSRPLNI</sequence>
<dbReference type="OrthoDB" id="490888at2"/>
<dbReference type="RefSeq" id="WP_015178796.1">
    <property type="nucleotide sequence ID" value="NC_019729.1"/>
</dbReference>
<dbReference type="EMBL" id="CP003614">
    <property type="protein sequence ID" value="AFZ09583.1"/>
    <property type="molecule type" value="Genomic_DNA"/>
</dbReference>
<name>K9VNC3_9CYAN</name>
<evidence type="ECO:0000313" key="3">
    <source>
        <dbReference type="Proteomes" id="UP000010478"/>
    </source>
</evidence>
<keyword evidence="1" id="KW-1133">Transmembrane helix</keyword>
<protein>
    <submittedName>
        <fullName evidence="2">Uncharacterized protein</fullName>
    </submittedName>
</protein>
<organism evidence="2 3">
    <name type="scientific">Phormidium nigroviride PCC 7112</name>
    <dbReference type="NCBI Taxonomy" id="179408"/>
    <lineage>
        <taxon>Bacteria</taxon>
        <taxon>Bacillati</taxon>
        <taxon>Cyanobacteriota</taxon>
        <taxon>Cyanophyceae</taxon>
        <taxon>Oscillatoriophycideae</taxon>
        <taxon>Oscillatoriales</taxon>
        <taxon>Oscillatoriaceae</taxon>
        <taxon>Phormidium</taxon>
    </lineage>
</organism>
<dbReference type="HOGENOM" id="CLU_1812475_0_0_3"/>
<dbReference type="STRING" id="179408.Osc7112_5345"/>
<reference evidence="2 3" key="1">
    <citation type="submission" date="2012-05" db="EMBL/GenBank/DDBJ databases">
        <title>Finished chromosome of genome of Oscillatoria sp. PCC 7112.</title>
        <authorList>
            <consortium name="US DOE Joint Genome Institute"/>
            <person name="Gugger M."/>
            <person name="Coursin T."/>
            <person name="Rippka R."/>
            <person name="Tandeau De Marsac N."/>
            <person name="Huntemann M."/>
            <person name="Wei C.-L."/>
            <person name="Han J."/>
            <person name="Detter J.C."/>
            <person name="Han C."/>
            <person name="Tapia R."/>
            <person name="Davenport K."/>
            <person name="Daligault H."/>
            <person name="Erkkila T."/>
            <person name="Gu W."/>
            <person name="Munk A.C.C."/>
            <person name="Teshima H."/>
            <person name="Xu Y."/>
            <person name="Chain P."/>
            <person name="Chen A."/>
            <person name="Krypides N."/>
            <person name="Mavromatis K."/>
            <person name="Markowitz V."/>
            <person name="Szeto E."/>
            <person name="Ivanova N."/>
            <person name="Mikhailova N."/>
            <person name="Ovchinnikova G."/>
            <person name="Pagani I."/>
            <person name="Pati A."/>
            <person name="Goodwin L."/>
            <person name="Peters L."/>
            <person name="Pitluck S."/>
            <person name="Woyke T."/>
            <person name="Kerfeld C."/>
        </authorList>
    </citation>
    <scope>NUCLEOTIDE SEQUENCE [LARGE SCALE GENOMIC DNA]</scope>
    <source>
        <strain evidence="2 3">PCC 7112</strain>
    </source>
</reference>